<comment type="similarity">
    <text evidence="10">Belongs to the RING-type zinc finger family. ATL subfamily.</text>
</comment>
<evidence type="ECO:0000256" key="12">
    <source>
        <dbReference type="SAM" id="Phobius"/>
    </source>
</evidence>
<evidence type="ECO:0000256" key="9">
    <source>
        <dbReference type="ARBA" id="ARBA00023136"/>
    </source>
</evidence>
<gene>
    <name evidence="14" type="ORF">V6N11_017975</name>
</gene>
<evidence type="ECO:0000256" key="7">
    <source>
        <dbReference type="ARBA" id="ARBA00022833"/>
    </source>
</evidence>
<dbReference type="InterPro" id="IPR001841">
    <property type="entry name" value="Znf_RING"/>
</dbReference>
<evidence type="ECO:0000256" key="5">
    <source>
        <dbReference type="ARBA" id="ARBA00022723"/>
    </source>
</evidence>
<dbReference type="PANTHER" id="PTHR46539">
    <property type="entry name" value="E3 UBIQUITIN-PROTEIN LIGASE ATL42"/>
    <property type="match status" value="1"/>
</dbReference>
<protein>
    <recommendedName>
        <fullName evidence="3">RING-type E3 ubiquitin transferase</fullName>
        <ecNumber evidence="3">2.3.2.27</ecNumber>
    </recommendedName>
</protein>
<dbReference type="PROSITE" id="PS50089">
    <property type="entry name" value="ZF_RING_2"/>
    <property type="match status" value="1"/>
</dbReference>
<evidence type="ECO:0000256" key="1">
    <source>
        <dbReference type="ARBA" id="ARBA00000900"/>
    </source>
</evidence>
<dbReference type="EC" id="2.3.2.27" evidence="3"/>
<keyword evidence="6 11" id="KW-0863">Zinc-finger</keyword>
<feature type="domain" description="RING-type" evidence="13">
    <location>
        <begin position="74"/>
        <end position="116"/>
    </location>
</feature>
<evidence type="ECO:0000256" key="11">
    <source>
        <dbReference type="PROSITE-ProRule" id="PRU00175"/>
    </source>
</evidence>
<keyword evidence="8 12" id="KW-1133">Transmembrane helix</keyword>
<dbReference type="Proteomes" id="UP001396334">
    <property type="component" value="Unassembled WGS sequence"/>
</dbReference>
<evidence type="ECO:0000256" key="3">
    <source>
        <dbReference type="ARBA" id="ARBA00012483"/>
    </source>
</evidence>
<feature type="transmembrane region" description="Helical" evidence="12">
    <location>
        <begin position="12"/>
        <end position="30"/>
    </location>
</feature>
<evidence type="ECO:0000256" key="4">
    <source>
        <dbReference type="ARBA" id="ARBA00022692"/>
    </source>
</evidence>
<evidence type="ECO:0000313" key="14">
    <source>
        <dbReference type="EMBL" id="KAK9032933.1"/>
    </source>
</evidence>
<evidence type="ECO:0000256" key="8">
    <source>
        <dbReference type="ARBA" id="ARBA00022989"/>
    </source>
</evidence>
<keyword evidence="4 12" id="KW-0812">Transmembrane</keyword>
<dbReference type="InterPro" id="IPR013083">
    <property type="entry name" value="Znf_RING/FYVE/PHD"/>
</dbReference>
<keyword evidence="9 12" id="KW-0472">Membrane</keyword>
<organism evidence="14 15">
    <name type="scientific">Hibiscus sabdariffa</name>
    <name type="common">roselle</name>
    <dbReference type="NCBI Taxonomy" id="183260"/>
    <lineage>
        <taxon>Eukaryota</taxon>
        <taxon>Viridiplantae</taxon>
        <taxon>Streptophyta</taxon>
        <taxon>Embryophyta</taxon>
        <taxon>Tracheophyta</taxon>
        <taxon>Spermatophyta</taxon>
        <taxon>Magnoliopsida</taxon>
        <taxon>eudicotyledons</taxon>
        <taxon>Gunneridae</taxon>
        <taxon>Pentapetalae</taxon>
        <taxon>rosids</taxon>
        <taxon>malvids</taxon>
        <taxon>Malvales</taxon>
        <taxon>Malvaceae</taxon>
        <taxon>Malvoideae</taxon>
        <taxon>Hibiscus</taxon>
    </lineage>
</organism>
<dbReference type="PANTHER" id="PTHR46539:SF13">
    <property type="entry name" value="RING-TYPE DOMAIN-CONTAINING PROTEIN"/>
    <property type="match status" value="1"/>
</dbReference>
<evidence type="ECO:0000313" key="15">
    <source>
        <dbReference type="Proteomes" id="UP001396334"/>
    </source>
</evidence>
<accession>A0ABR2T6Z2</accession>
<keyword evidence="5" id="KW-0479">Metal-binding</keyword>
<reference evidence="14 15" key="1">
    <citation type="journal article" date="2024" name="G3 (Bethesda)">
        <title>Genome assembly of Hibiscus sabdariffa L. provides insights into metabolisms of medicinal natural products.</title>
        <authorList>
            <person name="Kim T."/>
        </authorList>
    </citation>
    <scope>NUCLEOTIDE SEQUENCE [LARGE SCALE GENOMIC DNA]</scope>
    <source>
        <strain evidence="14">TK-2024</strain>
        <tissue evidence="14">Old leaves</tissue>
    </source>
</reference>
<dbReference type="SUPFAM" id="SSF57850">
    <property type="entry name" value="RING/U-box"/>
    <property type="match status" value="1"/>
</dbReference>
<evidence type="ECO:0000256" key="2">
    <source>
        <dbReference type="ARBA" id="ARBA00004370"/>
    </source>
</evidence>
<dbReference type="EMBL" id="JBBPBN010000008">
    <property type="protein sequence ID" value="KAK9032933.1"/>
    <property type="molecule type" value="Genomic_DNA"/>
</dbReference>
<dbReference type="SMART" id="SM00184">
    <property type="entry name" value="RING"/>
    <property type="match status" value="1"/>
</dbReference>
<comment type="subcellular location">
    <subcellularLocation>
        <location evidence="2">Membrane</location>
    </subcellularLocation>
</comment>
<dbReference type="Gene3D" id="3.30.40.10">
    <property type="entry name" value="Zinc/RING finger domain, C3HC4 (zinc finger)"/>
    <property type="match status" value="1"/>
</dbReference>
<dbReference type="Pfam" id="PF13639">
    <property type="entry name" value="zf-RING_2"/>
    <property type="match status" value="1"/>
</dbReference>
<evidence type="ECO:0000256" key="10">
    <source>
        <dbReference type="ARBA" id="ARBA00024209"/>
    </source>
</evidence>
<keyword evidence="7" id="KW-0862">Zinc</keyword>
<comment type="caution">
    <text evidence="14">The sequence shown here is derived from an EMBL/GenBank/DDBJ whole genome shotgun (WGS) entry which is preliminary data.</text>
</comment>
<evidence type="ECO:0000259" key="13">
    <source>
        <dbReference type="PROSITE" id="PS50089"/>
    </source>
</evidence>
<name>A0ABR2T6Z2_9ROSI</name>
<proteinExistence type="inferred from homology"/>
<comment type="catalytic activity">
    <reaction evidence="1">
        <text>S-ubiquitinyl-[E2 ubiquitin-conjugating enzyme]-L-cysteine + [acceptor protein]-L-lysine = [E2 ubiquitin-conjugating enzyme]-L-cysteine + N(6)-ubiquitinyl-[acceptor protein]-L-lysine.</text>
        <dbReference type="EC" id="2.3.2.27"/>
    </reaction>
</comment>
<sequence length="122" mass="14031">MLPLPPPSPPFPFLGIGVLVLVYLVIFYLLNHEDHITDHDERSEEEDRPGLSMEEIRQLPLFYFHVNTTSSMSCAVCLDGFEAGERCRSFPVCNHMFHAQCIDLWFARKPTCPTCRSPFETK</sequence>
<keyword evidence="15" id="KW-1185">Reference proteome</keyword>
<evidence type="ECO:0000256" key="6">
    <source>
        <dbReference type="ARBA" id="ARBA00022771"/>
    </source>
</evidence>